<keyword evidence="5 7" id="KW-1133">Transmembrane helix</keyword>
<keyword evidence="6 7" id="KW-0472">Membrane</keyword>
<dbReference type="Pfam" id="PF00892">
    <property type="entry name" value="EamA"/>
    <property type="match status" value="2"/>
</dbReference>
<feature type="domain" description="EamA" evidence="8">
    <location>
        <begin position="8"/>
        <end position="137"/>
    </location>
</feature>
<dbReference type="HOGENOM" id="CLU_033863_21_3_11"/>
<feature type="transmembrane region" description="Helical" evidence="7">
    <location>
        <begin position="212"/>
        <end position="229"/>
    </location>
</feature>
<feature type="transmembrane region" description="Helical" evidence="7">
    <location>
        <begin position="96"/>
        <end position="115"/>
    </location>
</feature>
<feature type="transmembrane region" description="Helical" evidence="7">
    <location>
        <begin position="7"/>
        <end position="26"/>
    </location>
</feature>
<evidence type="ECO:0000256" key="2">
    <source>
        <dbReference type="ARBA" id="ARBA00007362"/>
    </source>
</evidence>
<dbReference type="SUPFAM" id="SSF103481">
    <property type="entry name" value="Multidrug resistance efflux transporter EmrE"/>
    <property type="match status" value="2"/>
</dbReference>
<comment type="similarity">
    <text evidence="2">Belongs to the EamA transporter family.</text>
</comment>
<proteinExistence type="inferred from homology"/>
<gene>
    <name evidence="9" type="ordered locus">Ccur_03280</name>
</gene>
<name>C7MMB5_CRYCD</name>
<feature type="domain" description="EamA" evidence="8">
    <location>
        <begin position="148"/>
        <end position="280"/>
    </location>
</feature>
<sequence>MQSKQGIVIMLVLIQAAIYGLGNVLMKIAYLGISPMWCAVLRFGLAFVLFMLFFGRRVISTFKGKRLRTWLPSCLLMAASFLLCGLAVNLTSATNAGFFMALPMLFTPVLSLVVLRRAYTLQTVLLQGVVIAGLYLLCCNGGALSFGPGEFCGLASSACFAASIVMAEHGLGEVDAIAMSVAQIGVTFVTATGAAIVFEVPPVLDAVPLESWVAIAFLAVIGTCVAFFLQNFALSRIPSATVSVLLCAEPVFTAAISAVALGEVLTSVGIVGAALIVACTMAASLEDTQITLPHRIVHEHVQRLSSVRR</sequence>
<evidence type="ECO:0000256" key="7">
    <source>
        <dbReference type="SAM" id="Phobius"/>
    </source>
</evidence>
<evidence type="ECO:0000256" key="1">
    <source>
        <dbReference type="ARBA" id="ARBA00004651"/>
    </source>
</evidence>
<reference evidence="9 10" key="1">
    <citation type="journal article" date="2009" name="Stand. Genomic Sci.">
        <title>Complete genome sequence of Cryptobacterium curtum type strain (12-3).</title>
        <authorList>
            <person name="Mavrommatis K."/>
            <person name="Pukall R."/>
            <person name="Rohde C."/>
            <person name="Chen F."/>
            <person name="Sims D."/>
            <person name="Brettin T."/>
            <person name="Kuske C."/>
            <person name="Detter J.C."/>
            <person name="Han C."/>
            <person name="Lapidus A."/>
            <person name="Copeland A."/>
            <person name="Glavina Del Rio T."/>
            <person name="Nolan M."/>
            <person name="Lucas S."/>
            <person name="Tice H."/>
            <person name="Cheng J.F."/>
            <person name="Bruce D."/>
            <person name="Goodwin L."/>
            <person name="Pitluck S."/>
            <person name="Ovchinnikova G."/>
            <person name="Pati A."/>
            <person name="Ivanova N."/>
            <person name="Chen A."/>
            <person name="Palaniappan K."/>
            <person name="Chain P."/>
            <person name="D'haeseleer P."/>
            <person name="Goker M."/>
            <person name="Bristow J."/>
            <person name="Eisen J.A."/>
            <person name="Markowitz V."/>
            <person name="Hugenholtz P."/>
            <person name="Rohde M."/>
            <person name="Klenk H.P."/>
            <person name="Kyrpides N.C."/>
        </authorList>
    </citation>
    <scope>NUCLEOTIDE SEQUENCE [LARGE SCALE GENOMIC DNA]</scope>
    <source>
        <strain evidence="10">ATCC 700683 / DSM 15641 / 12-3</strain>
    </source>
</reference>
<evidence type="ECO:0000256" key="4">
    <source>
        <dbReference type="ARBA" id="ARBA00022692"/>
    </source>
</evidence>
<evidence type="ECO:0000313" key="9">
    <source>
        <dbReference type="EMBL" id="ACU94055.1"/>
    </source>
</evidence>
<keyword evidence="3" id="KW-1003">Cell membrane</keyword>
<feature type="transmembrane region" description="Helical" evidence="7">
    <location>
        <begin position="32"/>
        <end position="55"/>
    </location>
</feature>
<keyword evidence="10" id="KW-1185">Reference proteome</keyword>
<dbReference type="GO" id="GO:0005886">
    <property type="term" value="C:plasma membrane"/>
    <property type="evidence" value="ECO:0007669"/>
    <property type="project" value="UniProtKB-SubCell"/>
</dbReference>
<evidence type="ECO:0000256" key="6">
    <source>
        <dbReference type="ARBA" id="ARBA00023136"/>
    </source>
</evidence>
<keyword evidence="4 7" id="KW-0812">Transmembrane</keyword>
<dbReference type="InterPro" id="IPR051258">
    <property type="entry name" value="Diverse_Substrate_Transporter"/>
</dbReference>
<dbReference type="PANTHER" id="PTHR42920:SF5">
    <property type="entry name" value="EAMA DOMAIN-CONTAINING PROTEIN"/>
    <property type="match status" value="1"/>
</dbReference>
<dbReference type="AlphaFoldDB" id="C7MMB5"/>
<accession>C7MMB5</accession>
<dbReference type="EMBL" id="CP001682">
    <property type="protein sequence ID" value="ACU94055.1"/>
    <property type="molecule type" value="Genomic_DNA"/>
</dbReference>
<comment type="subcellular location">
    <subcellularLocation>
        <location evidence="1">Cell membrane</location>
        <topology evidence="1">Multi-pass membrane protein</topology>
    </subcellularLocation>
</comment>
<dbReference type="InterPro" id="IPR037185">
    <property type="entry name" value="EmrE-like"/>
</dbReference>
<organism evidence="9 10">
    <name type="scientific">Cryptobacterium curtum (strain ATCC 700683 / DSM 15641 / CCUG 43107 / 12-3)</name>
    <dbReference type="NCBI Taxonomy" id="469378"/>
    <lineage>
        <taxon>Bacteria</taxon>
        <taxon>Bacillati</taxon>
        <taxon>Actinomycetota</taxon>
        <taxon>Coriobacteriia</taxon>
        <taxon>Eggerthellales</taxon>
        <taxon>Eggerthellaceae</taxon>
        <taxon>Cryptobacterium</taxon>
    </lineage>
</organism>
<dbReference type="KEGG" id="ccu:Ccur_03280"/>
<dbReference type="RefSeq" id="WP_012802743.1">
    <property type="nucleotide sequence ID" value="NC_013170.1"/>
</dbReference>
<evidence type="ECO:0000313" key="10">
    <source>
        <dbReference type="Proteomes" id="UP000000954"/>
    </source>
</evidence>
<protein>
    <submittedName>
        <fullName evidence="9">Predicted permease, DMT superfamily</fullName>
    </submittedName>
</protein>
<dbReference type="eggNOG" id="COG0697">
    <property type="taxonomic scope" value="Bacteria"/>
</dbReference>
<dbReference type="Proteomes" id="UP000000954">
    <property type="component" value="Chromosome"/>
</dbReference>
<evidence type="ECO:0000259" key="8">
    <source>
        <dbReference type="Pfam" id="PF00892"/>
    </source>
</evidence>
<dbReference type="PANTHER" id="PTHR42920">
    <property type="entry name" value="OS03G0707200 PROTEIN-RELATED"/>
    <property type="match status" value="1"/>
</dbReference>
<feature type="transmembrane region" description="Helical" evidence="7">
    <location>
        <begin position="67"/>
        <end position="90"/>
    </location>
</feature>
<feature type="transmembrane region" description="Helical" evidence="7">
    <location>
        <begin position="124"/>
        <end position="147"/>
    </location>
</feature>
<feature type="transmembrane region" description="Helical" evidence="7">
    <location>
        <begin position="178"/>
        <end position="200"/>
    </location>
</feature>
<dbReference type="InterPro" id="IPR000620">
    <property type="entry name" value="EamA_dom"/>
</dbReference>
<evidence type="ECO:0000256" key="5">
    <source>
        <dbReference type="ARBA" id="ARBA00022989"/>
    </source>
</evidence>
<evidence type="ECO:0000256" key="3">
    <source>
        <dbReference type="ARBA" id="ARBA00022475"/>
    </source>
</evidence>